<reference evidence="2" key="2">
    <citation type="submission" date="2021-10" db="EMBL/GenBank/DDBJ databases">
        <title>Phylogenomics reveals ancestral predisposition of the termite-cultivated fungus Termitomyces towards a domesticated lifestyle.</title>
        <authorList>
            <person name="Auxier B."/>
            <person name="Grum-Grzhimaylo A."/>
            <person name="Cardenas M.E."/>
            <person name="Lodge J.D."/>
            <person name="Laessoe T."/>
            <person name="Pedersen O."/>
            <person name="Smith M.E."/>
            <person name="Kuyper T.W."/>
            <person name="Franco-Molano E.A."/>
            <person name="Baroni T.J."/>
            <person name="Aanen D.K."/>
        </authorList>
    </citation>
    <scope>NUCLEOTIDE SEQUENCE</scope>
    <source>
        <strain evidence="2">AP01</strain>
        <tissue evidence="2">Mycelium</tissue>
    </source>
</reference>
<reference evidence="2" key="1">
    <citation type="submission" date="2020-07" db="EMBL/GenBank/DDBJ databases">
        <authorList>
            <person name="Nieuwenhuis M."/>
            <person name="Van De Peppel L.J.J."/>
        </authorList>
    </citation>
    <scope>NUCLEOTIDE SEQUENCE</scope>
    <source>
        <strain evidence="2">AP01</strain>
        <tissue evidence="2">Mycelium</tissue>
    </source>
</reference>
<comment type="caution">
    <text evidence="2">The sequence shown here is derived from an EMBL/GenBank/DDBJ whole genome shotgun (WGS) entry which is preliminary data.</text>
</comment>
<dbReference type="AlphaFoldDB" id="A0A9P7GGJ4"/>
<dbReference type="Pfam" id="PF20236">
    <property type="entry name" value="DUF6593"/>
    <property type="match status" value="1"/>
</dbReference>
<accession>A0A9P7GGJ4</accession>
<keyword evidence="3" id="KW-1185">Reference proteome</keyword>
<feature type="domain" description="DUF6593" evidence="1">
    <location>
        <begin position="11"/>
        <end position="174"/>
    </location>
</feature>
<dbReference type="Proteomes" id="UP000775547">
    <property type="component" value="Unassembled WGS sequence"/>
</dbReference>
<evidence type="ECO:0000313" key="3">
    <source>
        <dbReference type="Proteomes" id="UP000775547"/>
    </source>
</evidence>
<name>A0A9P7GGJ4_9AGAR</name>
<dbReference type="InterPro" id="IPR046528">
    <property type="entry name" value="DUF6593"/>
</dbReference>
<organism evidence="2 3">
    <name type="scientific">Asterophora parasitica</name>
    <dbReference type="NCBI Taxonomy" id="117018"/>
    <lineage>
        <taxon>Eukaryota</taxon>
        <taxon>Fungi</taxon>
        <taxon>Dikarya</taxon>
        <taxon>Basidiomycota</taxon>
        <taxon>Agaricomycotina</taxon>
        <taxon>Agaricomycetes</taxon>
        <taxon>Agaricomycetidae</taxon>
        <taxon>Agaricales</taxon>
        <taxon>Tricholomatineae</taxon>
        <taxon>Lyophyllaceae</taxon>
        <taxon>Asterophora</taxon>
    </lineage>
</organism>
<dbReference type="OrthoDB" id="3360976at2759"/>
<gene>
    <name evidence="2" type="ORF">DXG03_002399</name>
</gene>
<proteinExistence type="predicted"/>
<protein>
    <recommendedName>
        <fullName evidence="1">DUF6593 domain-containing protein</fullName>
    </recommendedName>
</protein>
<evidence type="ECO:0000259" key="1">
    <source>
        <dbReference type="Pfam" id="PF20236"/>
    </source>
</evidence>
<sequence>MKLYLSSPRAFNSTFHNAHGQAIYKSRTSSSAFGRTTTVSRIIRNEVLSDYSMRDIFGHLAQIEWKPFASSILRLHGREMRTRSFFRKEGWGICGRDRVFAAPDGRQYRWKLGTAIPELREHDDRQTLVARFNPGGKSSFFSSQMPSLEILPIGEHNADTILVSLIYIDKLREDD</sequence>
<dbReference type="EMBL" id="JABCKV010000017">
    <property type="protein sequence ID" value="KAG5646717.1"/>
    <property type="molecule type" value="Genomic_DNA"/>
</dbReference>
<evidence type="ECO:0000313" key="2">
    <source>
        <dbReference type="EMBL" id="KAG5646717.1"/>
    </source>
</evidence>